<sequence>MSKAYDRVEWDYLRAILLKLGFHERWVALVMMCVTSVTYSIMLNGEQKGFIRPGRGLCQGDLLSSYLFLICTEGTGANIRIWKDRWLQGAPSAAILSPPRVLDENAKVGALILHDSMCWNVELMDQIFLPWEAKIVKQIPLTMLVQCLHQLGQSKFSGMVWSSRVQLKVRNFIWRACRNILPTQTKLFEKKISSSFSCLWCEEEPETCDHVLWRCEFAQRVWGAFSISLPGGVDILLTFMEFMECCLKGMKFPEVEIIFNTAWMLWRPRNELMWEGSPNNFEDICCRATVVAMEYLEIGVGDGDTFDQSKPRDRQPIHWSPPNNGSYKVSIACHAQLGSLRVGVGILIRDHIGYVVVASGFVSHRFSEPLLFYSLAVFHALQLAYETGFRHTLVLKVPCRELVNLLQRKSLCLAQVGVLLDDIGACMPFF</sequence>
<keyword evidence="1" id="KW-1133">Transmembrane helix</keyword>
<dbReference type="GO" id="GO:0004523">
    <property type="term" value="F:RNA-DNA hybrid ribonuclease activity"/>
    <property type="evidence" value="ECO:0007669"/>
    <property type="project" value="InterPro"/>
</dbReference>
<protein>
    <recommendedName>
        <fullName evidence="5">Reverse transcriptase zinc-binding domain-containing protein</fullName>
    </recommendedName>
</protein>
<dbReference type="PANTHER" id="PTHR33116:SF86">
    <property type="entry name" value="REVERSE TRANSCRIPTASE DOMAIN-CONTAINING PROTEIN"/>
    <property type="match status" value="1"/>
</dbReference>
<evidence type="ECO:0008006" key="5">
    <source>
        <dbReference type="Google" id="ProtNLM"/>
    </source>
</evidence>
<feature type="transmembrane region" description="Helical" evidence="1">
    <location>
        <begin position="26"/>
        <end position="45"/>
    </location>
</feature>
<dbReference type="EMBL" id="OIVN01000006">
    <property type="protein sequence ID" value="SPC72451.1"/>
    <property type="molecule type" value="Genomic_DNA"/>
</dbReference>
<feature type="domain" description="Reverse transcriptase zinc-binding" evidence="3">
    <location>
        <begin position="153"/>
        <end position="222"/>
    </location>
</feature>
<dbReference type="Pfam" id="PF13456">
    <property type="entry name" value="RVT_3"/>
    <property type="match status" value="1"/>
</dbReference>
<dbReference type="GO" id="GO:0003676">
    <property type="term" value="F:nucleic acid binding"/>
    <property type="evidence" value="ECO:0007669"/>
    <property type="project" value="InterPro"/>
</dbReference>
<evidence type="ECO:0000313" key="4">
    <source>
        <dbReference type="EMBL" id="SPC72451.1"/>
    </source>
</evidence>
<keyword evidence="1" id="KW-0812">Transmembrane</keyword>
<proteinExistence type="predicted"/>
<feature type="domain" description="RNase H type-1" evidence="2">
    <location>
        <begin position="342"/>
        <end position="428"/>
    </location>
</feature>
<reference evidence="4" key="1">
    <citation type="submission" date="2018-02" db="EMBL/GenBank/DDBJ databases">
        <authorList>
            <person name="Cohen D.B."/>
            <person name="Kent A.D."/>
        </authorList>
    </citation>
    <scope>NUCLEOTIDE SEQUENCE</scope>
</reference>
<dbReference type="AlphaFoldDB" id="A0A2N9ECP5"/>
<dbReference type="Pfam" id="PF13966">
    <property type="entry name" value="zf-RVT"/>
    <property type="match status" value="1"/>
</dbReference>
<evidence type="ECO:0000259" key="2">
    <source>
        <dbReference type="Pfam" id="PF13456"/>
    </source>
</evidence>
<evidence type="ECO:0000256" key="1">
    <source>
        <dbReference type="SAM" id="Phobius"/>
    </source>
</evidence>
<dbReference type="InterPro" id="IPR002156">
    <property type="entry name" value="RNaseH_domain"/>
</dbReference>
<keyword evidence="1" id="KW-0472">Membrane</keyword>
<organism evidence="4">
    <name type="scientific">Fagus sylvatica</name>
    <name type="common">Beechnut</name>
    <dbReference type="NCBI Taxonomy" id="28930"/>
    <lineage>
        <taxon>Eukaryota</taxon>
        <taxon>Viridiplantae</taxon>
        <taxon>Streptophyta</taxon>
        <taxon>Embryophyta</taxon>
        <taxon>Tracheophyta</taxon>
        <taxon>Spermatophyta</taxon>
        <taxon>Magnoliopsida</taxon>
        <taxon>eudicotyledons</taxon>
        <taxon>Gunneridae</taxon>
        <taxon>Pentapetalae</taxon>
        <taxon>rosids</taxon>
        <taxon>fabids</taxon>
        <taxon>Fagales</taxon>
        <taxon>Fagaceae</taxon>
        <taxon>Fagus</taxon>
    </lineage>
</organism>
<name>A0A2N9ECP5_FAGSY</name>
<dbReference type="PANTHER" id="PTHR33116">
    <property type="entry name" value="REVERSE TRANSCRIPTASE ZINC-BINDING DOMAIN-CONTAINING PROTEIN-RELATED-RELATED"/>
    <property type="match status" value="1"/>
</dbReference>
<dbReference type="InterPro" id="IPR026960">
    <property type="entry name" value="RVT-Znf"/>
</dbReference>
<evidence type="ECO:0000259" key="3">
    <source>
        <dbReference type="Pfam" id="PF13966"/>
    </source>
</evidence>
<gene>
    <name evidence="4" type="ORF">FSB_LOCUS333</name>
</gene>
<accession>A0A2N9ECP5</accession>